<evidence type="ECO:0000256" key="10">
    <source>
        <dbReference type="ARBA" id="ARBA00023004"/>
    </source>
</evidence>
<dbReference type="CDD" id="cd00170">
    <property type="entry name" value="SEC14"/>
    <property type="match status" value="1"/>
</dbReference>
<evidence type="ECO:0000256" key="5">
    <source>
        <dbReference type="ARBA" id="ARBA00022490"/>
    </source>
</evidence>
<comment type="caution">
    <text evidence="18">The sequence shown here is derived from an EMBL/GenBank/DDBJ whole genome shotgun (WGS) entry which is preliminary data.</text>
</comment>
<evidence type="ECO:0000256" key="14">
    <source>
        <dbReference type="ARBA" id="ARBA00024180"/>
    </source>
</evidence>
<dbReference type="InterPro" id="IPR001251">
    <property type="entry name" value="CRAL-TRIO_dom"/>
</dbReference>
<sequence length="369" mass="39672">MPGNEAEHGTTAAPDNTTLGAEVSSVVPDSSNTASKSSEKQESTPAATGLSQSGDAAAISASNAVAAAPGPAVVGEQTPPAEATKTGAKDEATEDKKEADSPIQALWAYAQGHDHKEIWGVNLADPATHVPSQIILQKYLNANDQDLARAKEQLKNTLDWRATNKPSELTKKTYASDKFAGLGYITSYPAEGASPDNKAVFTWNIYGGVKDIQKSFGDLDAFINWRVALMEVAMIELDLSSATKPITADDDPYKIYQVHDYKRISFLRSPPAVRSAAKKTVELLAMAYPETLREKFFVNVPAIMGFMYGVMKLFVAPKTIKKFHPMSNGSLLVHEFGDSKVTGLGEKLPKEYGGKGDELCTVGKQLSLE</sequence>
<gene>
    <name evidence="18" type="primary">SFH5</name>
    <name evidence="18" type="ORF">PMZ80_005705</name>
</gene>
<reference evidence="18 19" key="1">
    <citation type="journal article" date="2023" name="Res Sq">
        <title>Genomic and morphological characterization of Knufia obscura isolated from the Mars 2020 spacecraft assembly facility.</title>
        <authorList>
            <person name="Chander A.M."/>
            <person name="Teixeira M.M."/>
            <person name="Singh N.K."/>
            <person name="Williams M.P."/>
            <person name="Parker C.W."/>
            <person name="Leo P."/>
            <person name="Stajich J.E."/>
            <person name="Torok T."/>
            <person name="Tighe S."/>
            <person name="Mason C.E."/>
            <person name="Venkateswaran K."/>
        </authorList>
    </citation>
    <scope>NUCLEOTIDE SEQUENCE [LARGE SCALE GENOMIC DNA]</scope>
    <source>
        <strain evidence="18 19">CCFEE 5817</strain>
    </source>
</reference>
<dbReference type="Gene3D" id="3.40.525.10">
    <property type="entry name" value="CRAL-TRIO lipid binding domain"/>
    <property type="match status" value="1"/>
</dbReference>
<organism evidence="18 19">
    <name type="scientific">Knufia obscura</name>
    <dbReference type="NCBI Taxonomy" id="1635080"/>
    <lineage>
        <taxon>Eukaryota</taxon>
        <taxon>Fungi</taxon>
        <taxon>Dikarya</taxon>
        <taxon>Ascomycota</taxon>
        <taxon>Pezizomycotina</taxon>
        <taxon>Eurotiomycetes</taxon>
        <taxon>Chaetothyriomycetidae</taxon>
        <taxon>Chaetothyriales</taxon>
        <taxon>Trichomeriaceae</taxon>
        <taxon>Knufia</taxon>
    </lineage>
</organism>
<keyword evidence="6" id="KW-0349">Heme</keyword>
<evidence type="ECO:0000256" key="2">
    <source>
        <dbReference type="ARBA" id="ARBA00004406"/>
    </source>
</evidence>
<protein>
    <recommendedName>
        <fullName evidence="15">Phosphatidylinositol transfer protein SFH5</fullName>
        <shortName evidence="15">PITP SFH5</shortName>
    </recommendedName>
</protein>
<comment type="catalytic activity">
    <reaction evidence="13">
        <text>a 1,2-diacyl-sn-glycero-3-phospho-(1D-myo-inositol)(in) = a 1,2-diacyl-sn-glycero-3-phospho-(1D-myo-inositol)(out)</text>
        <dbReference type="Rhea" id="RHEA:38691"/>
        <dbReference type="ChEBI" id="CHEBI:57880"/>
    </reaction>
    <physiologicalReaction direction="left-to-right" evidence="13">
        <dbReference type="Rhea" id="RHEA:38692"/>
    </physiologicalReaction>
</comment>
<evidence type="ECO:0000256" key="9">
    <source>
        <dbReference type="ARBA" id="ARBA00022848"/>
    </source>
</evidence>
<keyword evidence="12 15" id="KW-0472">Membrane</keyword>
<dbReference type="PANTHER" id="PTHR47669:SF1">
    <property type="entry name" value="PHOSPHATIDYLINOSITOL TRANSFER PROTEIN SFH5"/>
    <property type="match status" value="1"/>
</dbReference>
<dbReference type="SMART" id="SM00516">
    <property type="entry name" value="SEC14"/>
    <property type="match status" value="1"/>
</dbReference>
<evidence type="ECO:0000313" key="19">
    <source>
        <dbReference type="Proteomes" id="UP001334248"/>
    </source>
</evidence>
<feature type="domain" description="CRAL-TRIO" evidence="17">
    <location>
        <begin position="226"/>
        <end position="360"/>
    </location>
</feature>
<dbReference type="SUPFAM" id="SSF52087">
    <property type="entry name" value="CRAL/TRIO domain"/>
    <property type="match status" value="1"/>
</dbReference>
<dbReference type="EMBL" id="JAVHJV010000006">
    <property type="protein sequence ID" value="KAK5941754.1"/>
    <property type="molecule type" value="Genomic_DNA"/>
</dbReference>
<evidence type="ECO:0000313" key="18">
    <source>
        <dbReference type="EMBL" id="KAK5941754.1"/>
    </source>
</evidence>
<dbReference type="Pfam" id="PF00650">
    <property type="entry name" value="CRAL_TRIO"/>
    <property type="match status" value="1"/>
</dbReference>
<accession>A0ABR0RNU1</accession>
<evidence type="ECO:0000256" key="15">
    <source>
        <dbReference type="RuleBase" id="RU367059"/>
    </source>
</evidence>
<evidence type="ECO:0000256" key="4">
    <source>
        <dbReference type="ARBA" id="ARBA00022448"/>
    </source>
</evidence>
<comment type="similarity">
    <text evidence="3 15">Belongs to the SFH5 family.</text>
</comment>
<keyword evidence="7" id="KW-0479">Metal-binding</keyword>
<keyword evidence="5 15" id="KW-0963">Cytoplasm</keyword>
<dbReference type="PANTHER" id="PTHR47669">
    <property type="entry name" value="PHOSPHATIDYLINOSITOL TRANSFER PROTEIN SFH5"/>
    <property type="match status" value="1"/>
</dbReference>
<evidence type="ECO:0000256" key="12">
    <source>
        <dbReference type="ARBA" id="ARBA00023136"/>
    </source>
</evidence>
<evidence type="ECO:0000256" key="7">
    <source>
        <dbReference type="ARBA" id="ARBA00022723"/>
    </source>
</evidence>
<keyword evidence="11 15" id="KW-0445">Lipid transport</keyword>
<dbReference type="RefSeq" id="XP_064729844.1">
    <property type="nucleotide sequence ID" value="XM_064874122.1"/>
</dbReference>
<evidence type="ECO:0000256" key="8">
    <source>
        <dbReference type="ARBA" id="ARBA00022824"/>
    </source>
</evidence>
<feature type="compositionally biased region" description="Polar residues" evidence="16">
    <location>
        <begin position="27"/>
        <end position="36"/>
    </location>
</feature>
<comment type="cofactor">
    <cofactor evidence="1">
        <name>heme b</name>
        <dbReference type="ChEBI" id="CHEBI:60344"/>
    </cofactor>
</comment>
<evidence type="ECO:0000259" key="17">
    <source>
        <dbReference type="PROSITE" id="PS50191"/>
    </source>
</evidence>
<dbReference type="GeneID" id="89999154"/>
<feature type="compositionally biased region" description="Basic and acidic residues" evidence="16">
    <location>
        <begin position="87"/>
        <end position="100"/>
    </location>
</feature>
<keyword evidence="9 15" id="KW-0492">Microsome</keyword>
<evidence type="ECO:0000256" key="6">
    <source>
        <dbReference type="ARBA" id="ARBA00022617"/>
    </source>
</evidence>
<comment type="subcellular location">
    <subcellularLocation>
        <location evidence="15">Cytoplasm</location>
    </subcellularLocation>
    <subcellularLocation>
        <location evidence="2 15">Endoplasmic reticulum membrane</location>
        <topology evidence="2 15">Peripheral membrane protein</topology>
    </subcellularLocation>
    <subcellularLocation>
        <location evidence="15">Microsome membrane</location>
        <topology evidence="15">Peripheral membrane protein</topology>
    </subcellularLocation>
</comment>
<dbReference type="InterPro" id="IPR042938">
    <property type="entry name" value="Sfh5"/>
</dbReference>
<evidence type="ECO:0000256" key="16">
    <source>
        <dbReference type="SAM" id="MobiDB-lite"/>
    </source>
</evidence>
<dbReference type="SUPFAM" id="SSF46938">
    <property type="entry name" value="CRAL/TRIO N-terminal domain"/>
    <property type="match status" value="1"/>
</dbReference>
<name>A0ABR0RNU1_9EURO</name>
<keyword evidence="8 15" id="KW-0256">Endoplasmic reticulum</keyword>
<evidence type="ECO:0000256" key="11">
    <source>
        <dbReference type="ARBA" id="ARBA00023055"/>
    </source>
</evidence>
<evidence type="ECO:0000256" key="13">
    <source>
        <dbReference type="ARBA" id="ARBA00024146"/>
    </source>
</evidence>
<dbReference type="PROSITE" id="PS50191">
    <property type="entry name" value="CRAL_TRIO"/>
    <property type="match status" value="1"/>
</dbReference>
<dbReference type="Proteomes" id="UP001334248">
    <property type="component" value="Unassembled WGS sequence"/>
</dbReference>
<feature type="compositionally biased region" description="Low complexity" evidence="16">
    <location>
        <begin position="53"/>
        <end position="75"/>
    </location>
</feature>
<dbReference type="InterPro" id="IPR036273">
    <property type="entry name" value="CRAL/TRIO_N_dom_sf"/>
</dbReference>
<feature type="region of interest" description="Disordered" evidence="16">
    <location>
        <begin position="1"/>
        <end position="100"/>
    </location>
</feature>
<keyword evidence="19" id="KW-1185">Reference proteome</keyword>
<evidence type="ECO:0000256" key="3">
    <source>
        <dbReference type="ARBA" id="ARBA00006667"/>
    </source>
</evidence>
<evidence type="ECO:0000256" key="1">
    <source>
        <dbReference type="ARBA" id="ARBA00001970"/>
    </source>
</evidence>
<proteinExistence type="inferred from homology"/>
<keyword evidence="10" id="KW-0408">Iron</keyword>
<dbReference type="InterPro" id="IPR036865">
    <property type="entry name" value="CRAL-TRIO_dom_sf"/>
</dbReference>
<feature type="compositionally biased region" description="Polar residues" evidence="16">
    <location>
        <begin position="43"/>
        <end position="52"/>
    </location>
</feature>
<keyword evidence="4 15" id="KW-0813">Transport</keyword>
<comment type="function">
    <text evidence="14">Non-classical phosphatidylinositol (PtdIns) transfer protein (PITP), which exhibits PtdIns-binding/transfer activity in the absence of detectable PtdCho-binding/transfer activity. Regulates PtdIns(4,5)P2 homeostasis at the plasma membrane. Heme-binding protein that may play a role in organic oxidant-induced stress responses.</text>
</comment>